<dbReference type="PANTHER" id="PTHR48122:SF1">
    <property type="entry name" value="CENTROMERE PROTEIN H"/>
    <property type="match status" value="1"/>
</dbReference>
<dbReference type="GO" id="GO:0007052">
    <property type="term" value="P:mitotic spindle organization"/>
    <property type="evidence" value="ECO:0007669"/>
    <property type="project" value="TreeGrafter"/>
</dbReference>
<dbReference type="GO" id="GO:0005634">
    <property type="term" value="C:nucleus"/>
    <property type="evidence" value="ECO:0007669"/>
    <property type="project" value="UniProtKB-SubCell"/>
</dbReference>
<reference evidence="11" key="3">
    <citation type="submission" date="2025-09" db="UniProtKB">
        <authorList>
            <consortium name="Ensembl"/>
        </authorList>
    </citation>
    <scope>IDENTIFICATION</scope>
    <source>
        <strain evidence="11">Guanapo</strain>
    </source>
</reference>
<evidence type="ECO:0000256" key="1">
    <source>
        <dbReference type="ARBA" id="ARBA00004123"/>
    </source>
</evidence>
<dbReference type="GO" id="GO:0007059">
    <property type="term" value="P:chromosome segregation"/>
    <property type="evidence" value="ECO:0007669"/>
    <property type="project" value="TreeGrafter"/>
</dbReference>
<keyword evidence="8" id="KW-0175">Coiled coil</keyword>
<reference evidence="12" key="1">
    <citation type="submission" date="2013-11" db="EMBL/GenBank/DDBJ databases">
        <title>The genomic landscape of the Guanapo guppy.</title>
        <authorList>
            <person name="Kuenstner A."/>
            <person name="Dreyer C."/>
        </authorList>
    </citation>
    <scope>NUCLEOTIDE SEQUENCE</scope>
    <source>
        <strain evidence="12">Guanapo</strain>
    </source>
</reference>
<comment type="subcellular location">
    <subcellularLocation>
        <location evidence="2">Chromosome</location>
        <location evidence="2">Centromere</location>
        <location evidence="2">Kinetochore</location>
    </subcellularLocation>
    <subcellularLocation>
        <location evidence="1">Nucleus</location>
    </subcellularLocation>
</comment>
<dbReference type="InterPro" id="IPR040034">
    <property type="entry name" value="CENP-H"/>
</dbReference>
<evidence type="ECO:0000313" key="12">
    <source>
        <dbReference type="Proteomes" id="UP000242638"/>
    </source>
</evidence>
<dbReference type="OMA" id="KSHQESW"/>
<feature type="coiled-coil region" evidence="8">
    <location>
        <begin position="125"/>
        <end position="169"/>
    </location>
</feature>
<keyword evidence="5" id="KW-0539">Nucleus</keyword>
<evidence type="ECO:0000256" key="6">
    <source>
        <dbReference type="ARBA" id="ARBA00023328"/>
    </source>
</evidence>
<dbReference type="PANTHER" id="PTHR48122">
    <property type="entry name" value="CENTROMERE PROTEIN H"/>
    <property type="match status" value="1"/>
</dbReference>
<dbReference type="GO" id="GO:0000776">
    <property type="term" value="C:kinetochore"/>
    <property type="evidence" value="ECO:0007669"/>
    <property type="project" value="UniProtKB-KW"/>
</dbReference>
<keyword evidence="12" id="KW-1185">Reference proteome</keyword>
<proteinExistence type="inferred from homology"/>
<feature type="domain" description="Centromere protein H C-terminal" evidence="10">
    <location>
        <begin position="37"/>
        <end position="232"/>
    </location>
</feature>
<evidence type="ECO:0000256" key="2">
    <source>
        <dbReference type="ARBA" id="ARBA00004629"/>
    </source>
</evidence>
<feature type="region of interest" description="Disordered" evidence="9">
    <location>
        <begin position="1"/>
        <end position="33"/>
    </location>
</feature>
<dbReference type="GO" id="GO:0043515">
    <property type="term" value="F:kinetochore binding"/>
    <property type="evidence" value="ECO:0007669"/>
    <property type="project" value="TreeGrafter"/>
</dbReference>
<keyword evidence="3" id="KW-0158">Chromosome</keyword>
<evidence type="ECO:0000256" key="4">
    <source>
        <dbReference type="ARBA" id="ARBA00022838"/>
    </source>
</evidence>
<evidence type="ECO:0000256" key="9">
    <source>
        <dbReference type="SAM" id="MobiDB-lite"/>
    </source>
</evidence>
<comment type="similarity">
    <text evidence="7">Belongs to the CENP-H/MCM16 family.</text>
</comment>
<evidence type="ECO:0000313" key="11">
    <source>
        <dbReference type="Ensembl" id="ENSPREP00000004348.1"/>
    </source>
</evidence>
<organism evidence="11 12">
    <name type="scientific">Poecilia reticulata</name>
    <name type="common">Guppy</name>
    <name type="synonym">Acanthophacelus reticulatus</name>
    <dbReference type="NCBI Taxonomy" id="8081"/>
    <lineage>
        <taxon>Eukaryota</taxon>
        <taxon>Metazoa</taxon>
        <taxon>Chordata</taxon>
        <taxon>Craniata</taxon>
        <taxon>Vertebrata</taxon>
        <taxon>Euteleostomi</taxon>
        <taxon>Actinopterygii</taxon>
        <taxon>Neopterygii</taxon>
        <taxon>Teleostei</taxon>
        <taxon>Neoteleostei</taxon>
        <taxon>Acanthomorphata</taxon>
        <taxon>Ovalentaria</taxon>
        <taxon>Atherinomorphae</taxon>
        <taxon>Cyprinodontiformes</taxon>
        <taxon>Poeciliidae</taxon>
        <taxon>Poeciliinae</taxon>
        <taxon>Poecilia</taxon>
    </lineage>
</organism>
<evidence type="ECO:0000256" key="8">
    <source>
        <dbReference type="SAM" id="Coils"/>
    </source>
</evidence>
<dbReference type="GO" id="GO:0051382">
    <property type="term" value="P:kinetochore assembly"/>
    <property type="evidence" value="ECO:0007669"/>
    <property type="project" value="InterPro"/>
</dbReference>
<evidence type="ECO:0000256" key="3">
    <source>
        <dbReference type="ARBA" id="ARBA00022454"/>
    </source>
</evidence>
<dbReference type="Proteomes" id="UP000242638">
    <property type="component" value="Unassembled WGS sequence"/>
</dbReference>
<sequence>NRLPRNCGKPGAQLDGEHYNGPAAEDYPAQEDTSPADMLRIKQQMANQCFEMTVQLNAGKSKRPCSTSQAERELPDCVSELERVKTVHFNSSLALHRIQMWNAIGEKMKQTDPDATDLKAVSARCMALCSQIKQLQIETRNLQDEITEIQKERLEIKRLTHEKMKETQELLSNKEHPDSEKYKAVLEKGQENLEIYKKMAIMAQNVLRGILLACKVNWLDEPNLREIVMTLEDFPTSD</sequence>
<evidence type="ECO:0000256" key="7">
    <source>
        <dbReference type="ARBA" id="ARBA00025735"/>
    </source>
</evidence>
<name>A0A3P9N4B2_POERE</name>
<dbReference type="Pfam" id="PF05837">
    <property type="entry name" value="CENP-H"/>
    <property type="match status" value="1"/>
</dbReference>
<dbReference type="AlphaFoldDB" id="A0A3P9N4B2"/>
<keyword evidence="6" id="KW-0137">Centromere</keyword>
<reference evidence="11" key="2">
    <citation type="submission" date="2025-08" db="UniProtKB">
        <authorList>
            <consortium name="Ensembl"/>
        </authorList>
    </citation>
    <scope>IDENTIFICATION</scope>
    <source>
        <strain evidence="11">Guanapo</strain>
    </source>
</reference>
<evidence type="ECO:0000256" key="5">
    <source>
        <dbReference type="ARBA" id="ARBA00023242"/>
    </source>
</evidence>
<keyword evidence="4" id="KW-0995">Kinetochore</keyword>
<accession>A0A3P9N4B2</accession>
<protein>
    <submittedName>
        <fullName evidence="11">Centromere protein H</fullName>
    </submittedName>
</protein>
<dbReference type="Bgee" id="ENSPREG00000003052">
    <property type="expression patterns" value="Expressed in head and 1 other cell type or tissue"/>
</dbReference>
<dbReference type="Ensembl" id="ENSPRET00000004409.1">
    <property type="protein sequence ID" value="ENSPREP00000004348.1"/>
    <property type="gene ID" value="ENSPREG00000003052.1"/>
</dbReference>
<evidence type="ECO:0000259" key="10">
    <source>
        <dbReference type="Pfam" id="PF05837"/>
    </source>
</evidence>
<dbReference type="GeneTree" id="ENSGT00390000009578"/>
<dbReference type="InterPro" id="IPR008426">
    <property type="entry name" value="CENP-H_C"/>
</dbReference>
<dbReference type="STRING" id="8081.ENSPREP00000004348"/>